<dbReference type="InterPro" id="IPR016181">
    <property type="entry name" value="Acyl_CoA_acyltransferase"/>
</dbReference>
<accession>A0A143YAW5</accession>
<dbReference type="InterPro" id="IPR000182">
    <property type="entry name" value="GNAT_dom"/>
</dbReference>
<dbReference type="Proteomes" id="UP000199280">
    <property type="component" value="Unassembled WGS sequence"/>
</dbReference>
<evidence type="ECO:0000313" key="5">
    <source>
        <dbReference type="Proteomes" id="UP000199280"/>
    </source>
</evidence>
<dbReference type="Proteomes" id="UP000076878">
    <property type="component" value="Unassembled WGS sequence"/>
</dbReference>
<name>A0A143YAW5_9LACT</name>
<dbReference type="Pfam" id="PF13673">
    <property type="entry name" value="Acetyltransf_10"/>
    <property type="match status" value="1"/>
</dbReference>
<protein>
    <submittedName>
        <fullName evidence="2">Acyl-coa n-acyltransferase</fullName>
    </submittedName>
    <submittedName>
        <fullName evidence="3">Riboflavin biosynthesis RibT protein</fullName>
    </submittedName>
</protein>
<dbReference type="EMBL" id="FNYT01000001">
    <property type="protein sequence ID" value="SEI50581.1"/>
    <property type="molecule type" value="Genomic_DNA"/>
</dbReference>
<keyword evidence="2" id="KW-0808">Transferase</keyword>
<dbReference type="AlphaFoldDB" id="A0A143YAW5"/>
<reference evidence="2 4" key="1">
    <citation type="submission" date="2016-02" db="EMBL/GenBank/DDBJ databases">
        <authorList>
            <person name="Wen L."/>
            <person name="He K."/>
            <person name="Yang H."/>
        </authorList>
    </citation>
    <scope>NUCLEOTIDE SEQUENCE [LARGE SCALE GENOMIC DNA]</scope>
    <source>
        <strain evidence="2">Trichococcus_R210</strain>
    </source>
</reference>
<proteinExistence type="predicted"/>
<dbReference type="RefSeq" id="WP_068620670.1">
    <property type="nucleotide sequence ID" value="NZ_FJNB01000001.1"/>
</dbReference>
<sequence>MFISYNQSCEKIAMGLLSYVTDLKNVARLKAEMESYIENADRKLFLWKDEETDNIVALIGIEISEAVVLVRHIAVSPSFRKEGIVHRLLDGLQQQYPASAINGTLETAAFIARWNQKQQARADEETSGSV</sequence>
<reference evidence="3 5" key="2">
    <citation type="submission" date="2016-10" db="EMBL/GenBank/DDBJ databases">
        <authorList>
            <person name="Varghese N."/>
            <person name="Submissions S."/>
        </authorList>
    </citation>
    <scope>NUCLEOTIDE SEQUENCE [LARGE SCALE GENOMIC DNA]</scope>
    <source>
        <strain evidence="3 5">DSM 22150</strain>
    </source>
</reference>
<evidence type="ECO:0000313" key="3">
    <source>
        <dbReference type="EMBL" id="SEI50581.1"/>
    </source>
</evidence>
<evidence type="ECO:0000259" key="1">
    <source>
        <dbReference type="Pfam" id="PF13673"/>
    </source>
</evidence>
<keyword evidence="5" id="KW-1185">Reference proteome</keyword>
<evidence type="ECO:0000313" key="2">
    <source>
        <dbReference type="EMBL" id="CZQ82338.1"/>
    </source>
</evidence>
<dbReference type="GO" id="GO:0016747">
    <property type="term" value="F:acyltransferase activity, transferring groups other than amino-acyl groups"/>
    <property type="evidence" value="ECO:0007669"/>
    <property type="project" value="InterPro"/>
</dbReference>
<organism evidence="2 4">
    <name type="scientific">Trichococcus ilyis</name>
    <dbReference type="NCBI Taxonomy" id="640938"/>
    <lineage>
        <taxon>Bacteria</taxon>
        <taxon>Bacillati</taxon>
        <taxon>Bacillota</taxon>
        <taxon>Bacilli</taxon>
        <taxon>Lactobacillales</taxon>
        <taxon>Carnobacteriaceae</taxon>
        <taxon>Trichococcus</taxon>
    </lineage>
</organism>
<keyword evidence="2" id="KW-0012">Acyltransferase</keyword>
<dbReference type="Gene3D" id="3.40.630.30">
    <property type="match status" value="1"/>
</dbReference>
<gene>
    <name evidence="3" type="ORF">SAMN05216375_10156</name>
    <name evidence="2" type="ORF">TR210_211</name>
</gene>
<feature type="domain" description="N-acetyltransferase" evidence="1">
    <location>
        <begin position="31"/>
        <end position="100"/>
    </location>
</feature>
<evidence type="ECO:0000313" key="4">
    <source>
        <dbReference type="Proteomes" id="UP000076878"/>
    </source>
</evidence>
<dbReference type="STRING" id="640938.TR210_211"/>
<dbReference type="EMBL" id="FJNB01000001">
    <property type="protein sequence ID" value="CZQ82338.1"/>
    <property type="molecule type" value="Genomic_DNA"/>
</dbReference>
<dbReference type="SUPFAM" id="SSF55729">
    <property type="entry name" value="Acyl-CoA N-acyltransferases (Nat)"/>
    <property type="match status" value="1"/>
</dbReference>